<reference evidence="2" key="1">
    <citation type="submission" date="2022-03" db="EMBL/GenBank/DDBJ databases">
        <title>Description of Abyssus ytuae gen. nov., sp. nov., a novel member of the family Flavobacteriaceae isolated from the sediment of Mariana Trench.</title>
        <authorList>
            <person name="Zhang J."/>
            <person name="Xu X."/>
        </authorList>
    </citation>
    <scope>NUCLEOTIDE SEQUENCE</scope>
    <source>
        <strain evidence="2">MT3330</strain>
    </source>
</reference>
<sequence length="371" mass="43379">MKKIFFKFIVLTLFACKSNFKVIPDQETLDLIKKVNNHWINSNPKHGNSFWNRAVYHTGNIEAYKVTNNPEFLEYSLTWANQNEWKGAKSINKEDWKYSYGESEDYVLFGDYQVCFQVYADLYELKPDPIKIARAIEVMEYQMSTPNNNYWWWADGLYMVMPVMTRLYKITGNDLYLNKLYEYWSYANSIMWDEDAGLYYRDGKYVYPNHTSVNGKKDFWARGDGWVFAAFSRVLQDLPKDNKYRDEYIEHYKKMAEALKNCQQEEGYWTRSMLDPEHAPGRETSGTAFFAFGYMWGINNGILSKDVYGDVVEKAWYYLANIAVQEDGSVGYVQPIGERAIPGQVVDVKSTSDFGVGAFLLAASERVRYVR</sequence>
<dbReference type="InterPro" id="IPR010905">
    <property type="entry name" value="Glyco_hydro_88"/>
</dbReference>
<dbReference type="GO" id="GO:0005975">
    <property type="term" value="P:carbohydrate metabolic process"/>
    <property type="evidence" value="ECO:0007669"/>
    <property type="project" value="InterPro"/>
</dbReference>
<organism evidence="2 3">
    <name type="scientific">Abyssalbus ytuae</name>
    <dbReference type="NCBI Taxonomy" id="2926907"/>
    <lineage>
        <taxon>Bacteria</taxon>
        <taxon>Pseudomonadati</taxon>
        <taxon>Bacteroidota</taxon>
        <taxon>Flavobacteriia</taxon>
        <taxon>Flavobacteriales</taxon>
        <taxon>Flavobacteriaceae</taxon>
        <taxon>Abyssalbus</taxon>
    </lineage>
</organism>
<dbReference type="SUPFAM" id="SSF48208">
    <property type="entry name" value="Six-hairpin glycosidases"/>
    <property type="match status" value="1"/>
</dbReference>
<evidence type="ECO:0000313" key="3">
    <source>
        <dbReference type="Proteomes" id="UP000831290"/>
    </source>
</evidence>
<gene>
    <name evidence="2" type="ORF">MQE35_12855</name>
</gene>
<dbReference type="InterPro" id="IPR052043">
    <property type="entry name" value="PolySaccharide_Degr_Enz"/>
</dbReference>
<dbReference type="AlphaFoldDB" id="A0A9E6ZJC0"/>
<name>A0A9E6ZJC0_9FLAO</name>
<keyword evidence="3" id="KW-1185">Reference proteome</keyword>
<accession>A0A9E6ZJC0</accession>
<proteinExistence type="predicted"/>
<dbReference type="Gene3D" id="1.50.10.10">
    <property type="match status" value="1"/>
</dbReference>
<dbReference type="RefSeq" id="WP_255841842.1">
    <property type="nucleotide sequence ID" value="NZ_CP094358.1"/>
</dbReference>
<dbReference type="GO" id="GO:0016787">
    <property type="term" value="F:hydrolase activity"/>
    <property type="evidence" value="ECO:0007669"/>
    <property type="project" value="UniProtKB-KW"/>
</dbReference>
<evidence type="ECO:0000313" key="2">
    <source>
        <dbReference type="EMBL" id="UOB16622.1"/>
    </source>
</evidence>
<dbReference type="InterPro" id="IPR012341">
    <property type="entry name" value="6hp_glycosidase-like_sf"/>
</dbReference>
<keyword evidence="1 2" id="KW-0378">Hydrolase</keyword>
<dbReference type="InterPro" id="IPR008928">
    <property type="entry name" value="6-hairpin_glycosidase_sf"/>
</dbReference>
<dbReference type="EMBL" id="CP094358">
    <property type="protein sequence ID" value="UOB16622.1"/>
    <property type="molecule type" value="Genomic_DNA"/>
</dbReference>
<dbReference type="PANTHER" id="PTHR33886:SF8">
    <property type="entry name" value="UNSATURATED RHAMNOGALACTURONAN HYDROLASE (EUROFUNG)"/>
    <property type="match status" value="1"/>
</dbReference>
<dbReference type="PANTHER" id="PTHR33886">
    <property type="entry name" value="UNSATURATED RHAMNOGALACTURONAN HYDROLASE (EUROFUNG)"/>
    <property type="match status" value="1"/>
</dbReference>
<dbReference type="Proteomes" id="UP000831290">
    <property type="component" value="Chromosome"/>
</dbReference>
<dbReference type="KEGG" id="fbm:MQE35_12855"/>
<dbReference type="Pfam" id="PF07470">
    <property type="entry name" value="Glyco_hydro_88"/>
    <property type="match status" value="1"/>
</dbReference>
<evidence type="ECO:0000256" key="1">
    <source>
        <dbReference type="ARBA" id="ARBA00022801"/>
    </source>
</evidence>
<protein>
    <submittedName>
        <fullName evidence="2">Glycoside hydrolase family 88 protein</fullName>
    </submittedName>
</protein>